<dbReference type="EMBL" id="JQSG02000001">
    <property type="protein sequence ID" value="OBS10779.1"/>
    <property type="molecule type" value="Genomic_DNA"/>
</dbReference>
<accession>A0A1A6C8A6</accession>
<protein>
    <submittedName>
        <fullName evidence="1">Uncharacterized protein</fullName>
    </submittedName>
</protein>
<name>A0A1A6C8A6_9GAMM</name>
<proteinExistence type="predicted"/>
<sequence length="37" mass="4087">MIRLRKTAIRILLLLVAFCAAPIALAWWDAHKPEGGA</sequence>
<dbReference type="AlphaFoldDB" id="A0A1A6C8A6"/>
<evidence type="ECO:0000313" key="1">
    <source>
        <dbReference type="EMBL" id="OBS10779.1"/>
    </source>
</evidence>
<evidence type="ECO:0000313" key="2">
    <source>
        <dbReference type="Proteomes" id="UP000029273"/>
    </source>
</evidence>
<reference evidence="1 2" key="1">
    <citation type="journal article" date="2014" name="Genome Announc.">
        <title>Draft Genome Sequence of the Iron-Oxidizing, Acidophilic, and Halotolerant 'Thiobacillus prosperus' Type Strain DSM 5130.</title>
        <authorList>
            <person name="Ossandon F.J."/>
            <person name="Cardenas J.P."/>
            <person name="Corbett M."/>
            <person name="Quatrini R."/>
            <person name="Holmes D.S."/>
            <person name="Watkin E."/>
        </authorList>
    </citation>
    <scope>NUCLEOTIDE SEQUENCE [LARGE SCALE GENOMIC DNA]</scope>
    <source>
        <strain evidence="1 2">DSM 5130</strain>
    </source>
</reference>
<organism evidence="1 2">
    <name type="scientific">Acidihalobacter prosperus</name>
    <dbReference type="NCBI Taxonomy" id="160660"/>
    <lineage>
        <taxon>Bacteria</taxon>
        <taxon>Pseudomonadati</taxon>
        <taxon>Pseudomonadota</taxon>
        <taxon>Gammaproteobacteria</taxon>
        <taxon>Chromatiales</taxon>
        <taxon>Ectothiorhodospiraceae</taxon>
        <taxon>Acidihalobacter</taxon>
    </lineage>
</organism>
<dbReference type="Proteomes" id="UP000029273">
    <property type="component" value="Unassembled WGS sequence"/>
</dbReference>
<keyword evidence="2" id="KW-1185">Reference proteome</keyword>
<comment type="caution">
    <text evidence="1">The sequence shown here is derived from an EMBL/GenBank/DDBJ whole genome shotgun (WGS) entry which is preliminary data.</text>
</comment>
<gene>
    <name evidence="1" type="ORF">Thpro_020495</name>
</gene>